<evidence type="ECO:0000256" key="8">
    <source>
        <dbReference type="ARBA" id="ARBA00023065"/>
    </source>
</evidence>
<feature type="repeat" description="ANK" evidence="12">
    <location>
        <begin position="352"/>
        <end position="384"/>
    </location>
</feature>
<evidence type="ECO:0000256" key="2">
    <source>
        <dbReference type="ARBA" id="ARBA00022448"/>
    </source>
</evidence>
<dbReference type="Pfam" id="PF12796">
    <property type="entry name" value="Ank_2"/>
    <property type="match status" value="4"/>
</dbReference>
<feature type="transmembrane region" description="Helical" evidence="13">
    <location>
        <begin position="725"/>
        <end position="742"/>
    </location>
</feature>
<feature type="repeat" description="ANK" evidence="12">
    <location>
        <begin position="244"/>
        <end position="276"/>
    </location>
</feature>
<evidence type="ECO:0000256" key="13">
    <source>
        <dbReference type="SAM" id="Phobius"/>
    </source>
</evidence>
<feature type="transmembrane region" description="Helical" evidence="13">
    <location>
        <begin position="917"/>
        <end position="938"/>
    </location>
</feature>
<keyword evidence="7 12" id="KW-0040">ANK repeat</keyword>
<dbReference type="PANTHER" id="PTHR47143:SF1">
    <property type="entry name" value="ION_TRANS DOMAIN-CONTAINING PROTEIN"/>
    <property type="match status" value="1"/>
</dbReference>
<keyword evidence="5" id="KW-0677">Repeat</keyword>
<protein>
    <submittedName>
        <fullName evidence="15">Transient receptor potential cation channel subfamily A member 1</fullName>
    </submittedName>
</protein>
<evidence type="ECO:0000256" key="7">
    <source>
        <dbReference type="ARBA" id="ARBA00023043"/>
    </source>
</evidence>
<evidence type="ECO:0000256" key="3">
    <source>
        <dbReference type="ARBA" id="ARBA00022606"/>
    </source>
</evidence>
<dbReference type="Pfam" id="PF13637">
    <property type="entry name" value="Ank_4"/>
    <property type="match status" value="1"/>
</dbReference>
<name>A0A9X6RLW0_HYPEX</name>
<dbReference type="PROSITE" id="PS50297">
    <property type="entry name" value="ANK_REP_REGION"/>
    <property type="match status" value="6"/>
</dbReference>
<keyword evidence="11" id="KW-0407">Ion channel</keyword>
<keyword evidence="2" id="KW-0813">Transport</keyword>
<dbReference type="InterPro" id="IPR002110">
    <property type="entry name" value="Ankyrin_rpt"/>
</dbReference>
<comment type="subcellular location">
    <subcellularLocation>
        <location evidence="1">Membrane</location>
        <topology evidence="1">Multi-pass membrane protein</topology>
    </subcellularLocation>
</comment>
<evidence type="ECO:0000313" key="16">
    <source>
        <dbReference type="Proteomes" id="UP000192578"/>
    </source>
</evidence>
<feature type="repeat" description="ANK" evidence="12">
    <location>
        <begin position="455"/>
        <end position="478"/>
    </location>
</feature>
<proteinExistence type="predicted"/>
<reference evidence="16" key="1">
    <citation type="submission" date="2017-01" db="EMBL/GenBank/DDBJ databases">
        <title>Comparative genomics of anhydrobiosis in the tardigrade Hypsibius dujardini.</title>
        <authorList>
            <person name="Yoshida Y."/>
            <person name="Koutsovoulos G."/>
            <person name="Laetsch D."/>
            <person name="Stevens L."/>
            <person name="Kumar S."/>
            <person name="Horikawa D."/>
            <person name="Ishino K."/>
            <person name="Komine S."/>
            <person name="Tomita M."/>
            <person name="Blaxter M."/>
            <person name="Arakawa K."/>
        </authorList>
    </citation>
    <scope>NUCLEOTIDE SEQUENCE [LARGE SCALE GENOMIC DNA]</scope>
    <source>
        <strain evidence="16">Z151</strain>
    </source>
</reference>
<dbReference type="GO" id="GO:1902495">
    <property type="term" value="C:transmembrane transporter complex"/>
    <property type="evidence" value="ECO:0007669"/>
    <property type="project" value="TreeGrafter"/>
</dbReference>
<evidence type="ECO:0000256" key="5">
    <source>
        <dbReference type="ARBA" id="ARBA00022737"/>
    </source>
</evidence>
<feature type="domain" description="Ion transport" evidence="14">
    <location>
        <begin position="726"/>
        <end position="956"/>
    </location>
</feature>
<dbReference type="PROSITE" id="PS50088">
    <property type="entry name" value="ANK_REPEAT"/>
    <property type="match status" value="7"/>
</dbReference>
<keyword evidence="9 13" id="KW-0472">Membrane</keyword>
<evidence type="ECO:0000256" key="11">
    <source>
        <dbReference type="ARBA" id="ARBA00023303"/>
    </source>
</evidence>
<keyword evidence="4 13" id="KW-0812">Transmembrane</keyword>
<feature type="transmembrane region" description="Helical" evidence="13">
    <location>
        <begin position="835"/>
        <end position="857"/>
    </location>
</feature>
<dbReference type="AlphaFoldDB" id="A0A9X6RLW0"/>
<keyword evidence="8" id="KW-0406">Ion transport</keyword>
<accession>A0A9X6RLW0</accession>
<evidence type="ECO:0000256" key="9">
    <source>
        <dbReference type="ARBA" id="ARBA00023136"/>
    </source>
</evidence>
<keyword evidence="15" id="KW-0675">Receptor</keyword>
<evidence type="ECO:0000313" key="15">
    <source>
        <dbReference type="EMBL" id="OWA52222.1"/>
    </source>
</evidence>
<sequence>MSSENMERGGDGLLSVIPMGLSPRLSTSVSNFRKPSMSVISSSNVLNSYEMASRSPSLVQTFAVGTVHAAIREHNHDLLQELLVQLGCNVESPEPGPFGKRPLHVAAEVNNVRATILLLEYKANPLAPQTCFYAKTPIHVAAASGSLDVLTYYLEDVQVYGQRRLAGLTDNQGQTPLHWAVQRNHLGCARVLMEHAASIRQTQGYGTSVLHTACTQGSLEMLKLMEELSPGHFRISLTGERDSERIAPLHRAALLDQPELIHFLVQKGAPVNIFDKEGRTPLDYAFSRSAWRTAAALLRHGADPFAVDPIHGRTALHKAAIAGQNVAHCKAFVDLLRRNPGLQGHMNTLDERGFTALHYAVLSEDLTVVQGLLQMGADMTTKGKKDKTVLHYASKKHGSLEMVETLLKSARNPADALRSVDQHGQKALHVAAENGHHEIVEFFIINGATSTADDYGQTPLHLAAAKNHYVVLKVLVDNHGSLLNHIDLKGQTALHLAAAKDAARAVVYLLSVGAISKADGSGRTPLELAIYHKNETAGLAFVNSVHWKSLVSQQSKDYGTVAQGLVEQLPQVMKACLDRCIEKQTDDVTGEPFVTYDFSLLQSLGKDDAKSFGIRYSESPMTVLKAMSHKKRNDLLSHPVCRTLLERKWISYGLYCSLLILLFNMLYVALLSLVVVRSVEEELRPHLLNMSYTNVAKYKPNALLDRDFIQMNETIHAAARDGYDGTWLVVVLVMALLIILMKELMDFASDGRRYFLDWTNYIQVFLFFFSLAFVICLHDDNQQTDFQGHHHVGQYTFQFGACAVFLAWVNLLRFCRPFGTFGIYSFMFFTIFKTLVQVAFFFFILTAAFTVSFFTVFNTDIYPDNADFYDEAKTLDTADLDTAFHYIPTSGMRIATLMLGDLEAVERFLTPFLEGRLPYPFLSFLFYGVCLIMMPVLLNNLLMGLSLGDLAEVRRNAKVLRLKMQISLHESLEKLFPTRWLKKIHAKADSYRFYPGRRLDMATWLARWTSGENAPTIVGESLNPDDETVSAAAKDKNELVQIRRRMQEVDGNVAEIRQLLVQALHNLDLKSSPSPPTPTIAVDASHVTLL</sequence>
<evidence type="ECO:0000256" key="10">
    <source>
        <dbReference type="ARBA" id="ARBA00023180"/>
    </source>
</evidence>
<dbReference type="InterPro" id="IPR036770">
    <property type="entry name" value="Ankyrin_rpt-contain_sf"/>
</dbReference>
<gene>
    <name evidence="15" type="ORF">BV898_16680</name>
</gene>
<evidence type="ECO:0000256" key="12">
    <source>
        <dbReference type="PROSITE-ProRule" id="PRU00023"/>
    </source>
</evidence>
<feature type="repeat" description="ANK" evidence="12">
    <location>
        <begin position="423"/>
        <end position="455"/>
    </location>
</feature>
<feature type="transmembrane region" description="Helical" evidence="13">
    <location>
        <begin position="652"/>
        <end position="676"/>
    </location>
</feature>
<dbReference type="InterPro" id="IPR052076">
    <property type="entry name" value="TRP_cation_channel"/>
</dbReference>
<dbReference type="EMBL" id="MTYJ01000257">
    <property type="protein sequence ID" value="OWA52222.1"/>
    <property type="molecule type" value="Genomic_DNA"/>
</dbReference>
<evidence type="ECO:0000256" key="4">
    <source>
        <dbReference type="ARBA" id="ARBA00022692"/>
    </source>
</evidence>
<dbReference type="SMART" id="SM00248">
    <property type="entry name" value="ANK"/>
    <property type="match status" value="13"/>
</dbReference>
<keyword evidence="3" id="KW-0716">Sensory transduction</keyword>
<evidence type="ECO:0000256" key="1">
    <source>
        <dbReference type="ARBA" id="ARBA00004141"/>
    </source>
</evidence>
<evidence type="ECO:0000259" key="14">
    <source>
        <dbReference type="Pfam" id="PF00520"/>
    </source>
</evidence>
<feature type="transmembrane region" description="Helical" evidence="13">
    <location>
        <begin position="795"/>
        <end position="814"/>
    </location>
</feature>
<feature type="repeat" description="ANK" evidence="12">
    <location>
        <begin position="172"/>
        <end position="204"/>
    </location>
</feature>
<dbReference type="Pfam" id="PF00520">
    <property type="entry name" value="Ion_trans"/>
    <property type="match status" value="1"/>
</dbReference>
<feature type="repeat" description="ANK" evidence="12">
    <location>
        <begin position="277"/>
        <end position="309"/>
    </location>
</feature>
<dbReference type="Proteomes" id="UP000192578">
    <property type="component" value="Unassembled WGS sequence"/>
</dbReference>
<feature type="transmembrane region" description="Helical" evidence="13">
    <location>
        <begin position="754"/>
        <end position="775"/>
    </location>
</feature>
<keyword evidence="6 13" id="KW-1133">Transmembrane helix</keyword>
<feature type="repeat" description="ANK" evidence="12">
    <location>
        <begin position="489"/>
        <end position="514"/>
    </location>
</feature>
<dbReference type="PANTHER" id="PTHR47143">
    <property type="entry name" value="TRANSIENT RECEPTOR POTENTIAL CATION CHANNEL PROTEIN PAINLESS"/>
    <property type="match status" value="1"/>
</dbReference>
<dbReference type="GO" id="GO:0005216">
    <property type="term" value="F:monoatomic ion channel activity"/>
    <property type="evidence" value="ECO:0007669"/>
    <property type="project" value="InterPro"/>
</dbReference>
<keyword evidence="16" id="KW-1185">Reference proteome</keyword>
<keyword evidence="10" id="KW-0325">Glycoprotein</keyword>
<organism evidence="15 16">
    <name type="scientific">Hypsibius exemplaris</name>
    <name type="common">Freshwater tardigrade</name>
    <dbReference type="NCBI Taxonomy" id="2072580"/>
    <lineage>
        <taxon>Eukaryota</taxon>
        <taxon>Metazoa</taxon>
        <taxon>Ecdysozoa</taxon>
        <taxon>Tardigrada</taxon>
        <taxon>Eutardigrada</taxon>
        <taxon>Parachela</taxon>
        <taxon>Hypsibioidea</taxon>
        <taxon>Hypsibiidae</taxon>
        <taxon>Hypsibius</taxon>
    </lineage>
</organism>
<dbReference type="InterPro" id="IPR005821">
    <property type="entry name" value="Ion_trans_dom"/>
</dbReference>
<evidence type="ECO:0000256" key="6">
    <source>
        <dbReference type="ARBA" id="ARBA00022989"/>
    </source>
</evidence>
<dbReference type="OrthoDB" id="1661883at2759"/>
<comment type="caution">
    <text evidence="15">The sequence shown here is derived from an EMBL/GenBank/DDBJ whole genome shotgun (WGS) entry which is preliminary data.</text>
</comment>
<dbReference type="Gene3D" id="1.25.40.20">
    <property type="entry name" value="Ankyrin repeat-containing domain"/>
    <property type="match status" value="3"/>
</dbReference>
<dbReference type="PRINTS" id="PR01415">
    <property type="entry name" value="ANKYRIN"/>
</dbReference>
<dbReference type="SUPFAM" id="SSF48403">
    <property type="entry name" value="Ankyrin repeat"/>
    <property type="match status" value="2"/>
</dbReference>